<name>A6USZ3_META3</name>
<protein>
    <submittedName>
        <fullName evidence="1">Uncharacterized protein</fullName>
    </submittedName>
</protein>
<dbReference type="KEGG" id="mae:Maeo_0022"/>
<dbReference type="eggNOG" id="arCOG04856">
    <property type="taxonomic scope" value="Archaea"/>
</dbReference>
<dbReference type="GeneID" id="5326901"/>
<dbReference type="OrthoDB" id="62715at2157"/>
<dbReference type="InterPro" id="IPR019300">
    <property type="entry name" value="CooT"/>
</dbReference>
<dbReference type="RefSeq" id="WP_011972747.1">
    <property type="nucleotide sequence ID" value="NC_009635.1"/>
</dbReference>
<dbReference type="Proteomes" id="UP000001106">
    <property type="component" value="Chromosome"/>
</dbReference>
<dbReference type="STRING" id="419665.Maeo_0022"/>
<accession>A6USZ3</accession>
<evidence type="ECO:0000313" key="1">
    <source>
        <dbReference type="EMBL" id="ABR55615.1"/>
    </source>
</evidence>
<dbReference type="Pfam" id="PF10133">
    <property type="entry name" value="CooT"/>
    <property type="match status" value="1"/>
</dbReference>
<organism evidence="1 2">
    <name type="scientific">Methanococcus aeolicus (strain ATCC BAA-1280 / DSM 17508 / OCM 812 / Nankai-3)</name>
    <dbReference type="NCBI Taxonomy" id="419665"/>
    <lineage>
        <taxon>Archaea</taxon>
        <taxon>Methanobacteriati</taxon>
        <taxon>Methanobacteriota</taxon>
        <taxon>Methanomada group</taxon>
        <taxon>Methanococci</taxon>
        <taxon>Methanococcales</taxon>
        <taxon>Methanococcaceae</taxon>
        <taxon>Methanococcus</taxon>
    </lineage>
</organism>
<dbReference type="EMBL" id="CP000743">
    <property type="protein sequence ID" value="ABR55615.1"/>
    <property type="molecule type" value="Genomic_DNA"/>
</dbReference>
<reference evidence="1" key="1">
    <citation type="submission" date="2007-06" db="EMBL/GenBank/DDBJ databases">
        <title>Complete sequence of Methanococcus aeolicus Nankai-3.</title>
        <authorList>
            <consortium name="US DOE Joint Genome Institute"/>
            <person name="Copeland A."/>
            <person name="Lucas S."/>
            <person name="Lapidus A."/>
            <person name="Barry K."/>
            <person name="Glavina del Rio T."/>
            <person name="Dalin E."/>
            <person name="Tice H."/>
            <person name="Pitluck S."/>
            <person name="Chain P."/>
            <person name="Malfatti S."/>
            <person name="Shin M."/>
            <person name="Vergez L."/>
            <person name="Schmutz J."/>
            <person name="Larimer F."/>
            <person name="Land M."/>
            <person name="Hauser L."/>
            <person name="Kyrpides N."/>
            <person name="Lykidis A."/>
            <person name="Sieprawska-Lupa M."/>
            <person name="Whitman W.B."/>
            <person name="Richardson P."/>
        </authorList>
    </citation>
    <scope>NUCLEOTIDE SEQUENCE [LARGE SCALE GENOMIC DNA]</scope>
    <source>
        <strain evidence="1">Nankai-3</strain>
    </source>
</reference>
<gene>
    <name evidence="1" type="ordered locus">Maeo_0022</name>
</gene>
<keyword evidence="2" id="KW-1185">Reference proteome</keyword>
<evidence type="ECO:0000313" key="2">
    <source>
        <dbReference type="Proteomes" id="UP000001106"/>
    </source>
</evidence>
<dbReference type="HOGENOM" id="CLU_200895_3_0_2"/>
<dbReference type="AlphaFoldDB" id="A6USZ3"/>
<proteinExistence type="predicted"/>
<sequence length="63" mass="7326">MCNINLYLNDKIVMEDIMSIEKKPDAVNTLVAIDLFGDKKEFENSEIIKVDLNENKIIIREIK</sequence>